<dbReference type="AlphaFoldDB" id="A0AAV4NA40"/>
<dbReference type="Proteomes" id="UP001054945">
    <property type="component" value="Unassembled WGS sequence"/>
</dbReference>
<gene>
    <name evidence="1" type="ORF">CEXT_783501</name>
</gene>
<accession>A0AAV4NA40</accession>
<sequence>MAETLTLEEFFNRISDMLKEFSDAYFSLLTCFFLLKDKIKSEIRSQIKKRPSSFRRIKSLENIAQNPCLPLRVKWNFQIFKCNEKQDFILIKRRVEQYEQRGWEEENLM</sequence>
<protein>
    <submittedName>
        <fullName evidence="1">Uncharacterized protein</fullName>
    </submittedName>
</protein>
<name>A0AAV4NA40_CAEEX</name>
<evidence type="ECO:0000313" key="2">
    <source>
        <dbReference type="Proteomes" id="UP001054945"/>
    </source>
</evidence>
<dbReference type="EMBL" id="BPLR01003022">
    <property type="protein sequence ID" value="GIX80354.1"/>
    <property type="molecule type" value="Genomic_DNA"/>
</dbReference>
<reference evidence="1 2" key="1">
    <citation type="submission" date="2021-06" db="EMBL/GenBank/DDBJ databases">
        <title>Caerostris extrusa draft genome.</title>
        <authorList>
            <person name="Kono N."/>
            <person name="Arakawa K."/>
        </authorList>
    </citation>
    <scope>NUCLEOTIDE SEQUENCE [LARGE SCALE GENOMIC DNA]</scope>
</reference>
<proteinExistence type="predicted"/>
<keyword evidence="2" id="KW-1185">Reference proteome</keyword>
<evidence type="ECO:0000313" key="1">
    <source>
        <dbReference type="EMBL" id="GIX80354.1"/>
    </source>
</evidence>
<organism evidence="1 2">
    <name type="scientific">Caerostris extrusa</name>
    <name type="common">Bark spider</name>
    <name type="synonym">Caerostris bankana</name>
    <dbReference type="NCBI Taxonomy" id="172846"/>
    <lineage>
        <taxon>Eukaryota</taxon>
        <taxon>Metazoa</taxon>
        <taxon>Ecdysozoa</taxon>
        <taxon>Arthropoda</taxon>
        <taxon>Chelicerata</taxon>
        <taxon>Arachnida</taxon>
        <taxon>Araneae</taxon>
        <taxon>Araneomorphae</taxon>
        <taxon>Entelegynae</taxon>
        <taxon>Araneoidea</taxon>
        <taxon>Araneidae</taxon>
        <taxon>Caerostris</taxon>
    </lineage>
</organism>
<comment type="caution">
    <text evidence="1">The sequence shown here is derived from an EMBL/GenBank/DDBJ whole genome shotgun (WGS) entry which is preliminary data.</text>
</comment>